<feature type="transmembrane region" description="Helical" evidence="16">
    <location>
        <begin position="318"/>
        <end position="342"/>
    </location>
</feature>
<feature type="transmembrane region" description="Helical" evidence="16">
    <location>
        <begin position="285"/>
        <end position="306"/>
    </location>
</feature>
<feature type="transmembrane region" description="Helical" evidence="16">
    <location>
        <begin position="178"/>
        <end position="194"/>
    </location>
</feature>
<evidence type="ECO:0000256" key="2">
    <source>
        <dbReference type="ARBA" id="ARBA00022676"/>
    </source>
</evidence>
<evidence type="ECO:0000256" key="1">
    <source>
        <dbReference type="ARBA" id="ARBA00004141"/>
    </source>
</evidence>
<dbReference type="Pfam" id="PF01098">
    <property type="entry name" value="FTSW_RODA_SPOVE"/>
    <property type="match status" value="1"/>
</dbReference>
<keyword evidence="7 16" id="KW-1133">Transmembrane helix</keyword>
<feature type="transmembrane region" description="Helical" evidence="16">
    <location>
        <begin position="348"/>
        <end position="370"/>
    </location>
</feature>
<comment type="subcellular location">
    <subcellularLocation>
        <location evidence="1">Membrane</location>
        <topology evidence="1">Multi-pass membrane protein</topology>
    </subcellularLocation>
</comment>
<proteinExistence type="inferred from homology"/>
<evidence type="ECO:0000256" key="4">
    <source>
        <dbReference type="ARBA" id="ARBA00022692"/>
    </source>
</evidence>
<protein>
    <recommendedName>
        <fullName evidence="12">Probable peptidoglycan glycosyltransferase FtsW</fullName>
        <ecNumber evidence="14">2.4.99.28</ecNumber>
    </recommendedName>
    <alternativeName>
        <fullName evidence="13">Cell division protein FtsW</fullName>
    </alternativeName>
    <alternativeName>
        <fullName evidence="10">Cell wall polymerase</fullName>
    </alternativeName>
    <alternativeName>
        <fullName evidence="9">Peptidoglycan polymerase</fullName>
    </alternativeName>
</protein>
<name>A0A290Q8C7_9BACT</name>
<evidence type="ECO:0000256" key="7">
    <source>
        <dbReference type="ARBA" id="ARBA00022989"/>
    </source>
</evidence>
<dbReference type="GO" id="GO:0008955">
    <property type="term" value="F:peptidoglycan glycosyltransferase activity"/>
    <property type="evidence" value="ECO:0007669"/>
    <property type="project" value="UniProtKB-EC"/>
</dbReference>
<feature type="transmembrane region" description="Helical" evidence="16">
    <location>
        <begin position="87"/>
        <end position="110"/>
    </location>
</feature>
<keyword evidence="8 16" id="KW-0472">Membrane</keyword>
<dbReference type="GO" id="GO:0032153">
    <property type="term" value="C:cell division site"/>
    <property type="evidence" value="ECO:0007669"/>
    <property type="project" value="TreeGrafter"/>
</dbReference>
<keyword evidence="5" id="KW-0133">Cell shape</keyword>
<evidence type="ECO:0000256" key="16">
    <source>
        <dbReference type="SAM" id="Phobius"/>
    </source>
</evidence>
<dbReference type="EC" id="2.4.99.28" evidence="14"/>
<organism evidence="17 18">
    <name type="scientific">Nibricoccus aquaticus</name>
    <dbReference type="NCBI Taxonomy" id="2576891"/>
    <lineage>
        <taxon>Bacteria</taxon>
        <taxon>Pseudomonadati</taxon>
        <taxon>Verrucomicrobiota</taxon>
        <taxon>Opitutia</taxon>
        <taxon>Opitutales</taxon>
        <taxon>Opitutaceae</taxon>
        <taxon>Nibricoccus</taxon>
    </lineage>
</organism>
<feature type="transmembrane region" description="Helical" evidence="16">
    <location>
        <begin position="122"/>
        <end position="143"/>
    </location>
</feature>
<keyword evidence="4 16" id="KW-0812">Transmembrane</keyword>
<evidence type="ECO:0000256" key="14">
    <source>
        <dbReference type="ARBA" id="ARBA00044770"/>
    </source>
</evidence>
<keyword evidence="18" id="KW-1185">Reference proteome</keyword>
<reference evidence="17 18" key="1">
    <citation type="submission" date="2017-09" db="EMBL/GenBank/DDBJ databases">
        <title>Complete genome sequence of Verrucomicrobial strain HZ-65, isolated from freshwater.</title>
        <authorList>
            <person name="Choi A."/>
        </authorList>
    </citation>
    <scope>NUCLEOTIDE SEQUENCE [LARGE SCALE GENOMIC DNA]</scope>
    <source>
        <strain evidence="17 18">HZ-65</strain>
    </source>
</reference>
<keyword evidence="6" id="KW-0573">Peptidoglycan synthesis</keyword>
<dbReference type="PANTHER" id="PTHR30474:SF2">
    <property type="entry name" value="PEPTIDOGLYCAN GLYCOSYLTRANSFERASE FTSW-RELATED"/>
    <property type="match status" value="1"/>
</dbReference>
<dbReference type="Proteomes" id="UP000217265">
    <property type="component" value="Chromosome"/>
</dbReference>
<feature type="transmembrane region" description="Helical" evidence="16">
    <location>
        <begin position="20"/>
        <end position="44"/>
    </location>
</feature>
<evidence type="ECO:0000256" key="9">
    <source>
        <dbReference type="ARBA" id="ARBA00032370"/>
    </source>
</evidence>
<evidence type="ECO:0000256" key="12">
    <source>
        <dbReference type="ARBA" id="ARBA00041185"/>
    </source>
</evidence>
<accession>A0A290Q8C7</accession>
<dbReference type="EMBL" id="CP023344">
    <property type="protein sequence ID" value="ATC64693.1"/>
    <property type="molecule type" value="Genomic_DNA"/>
</dbReference>
<evidence type="ECO:0000256" key="11">
    <source>
        <dbReference type="ARBA" id="ARBA00038053"/>
    </source>
</evidence>
<keyword evidence="2" id="KW-0328">Glycosyltransferase</keyword>
<evidence type="ECO:0000256" key="15">
    <source>
        <dbReference type="ARBA" id="ARBA00049902"/>
    </source>
</evidence>
<dbReference type="KEGG" id="vbh:CMV30_12400"/>
<sequence>MSTATATTASPLPGTARGHFTLSPAAVIVTCAVALTFLGLTILFSASASFKQGPFYYLNKQLLGVAMAGALAWIVTRLDLEHMRRYVWIVGIAAVVALVAVIIPGLGISVKGSSRWLGFGPVRLQVSELAKLAMVFCLAHYLAVNQTKIGDLKRGYFIPLAMIGGFAGLIILEPDFGTAALTLCIGLVLLFLAGARWRYILPTVGLAVAAFSVLVIHNPNRLRRFVAFLDVEGNKQSGTYQLYQSLAAFAVGGVDGAGLGQGRQQLNFLPEAHTDFIFAVVGEELGMIFTLGVVGLFMAIFVAGLVHLRRAPNMFQFLLVTGCILLMTLQAIINLGVVTGIFPTKGMSLPFISAGLSNLLLMGLLIGVIVNTQRSWPRSTLSRKRRAMQEVTGT</sequence>
<comment type="similarity">
    <text evidence="11">Belongs to the SEDS family. FtsW subfamily.</text>
</comment>
<evidence type="ECO:0000256" key="3">
    <source>
        <dbReference type="ARBA" id="ARBA00022679"/>
    </source>
</evidence>
<evidence type="ECO:0000256" key="13">
    <source>
        <dbReference type="ARBA" id="ARBA00041418"/>
    </source>
</evidence>
<evidence type="ECO:0000313" key="17">
    <source>
        <dbReference type="EMBL" id="ATC64693.1"/>
    </source>
</evidence>
<dbReference type="GO" id="GO:0008360">
    <property type="term" value="P:regulation of cell shape"/>
    <property type="evidence" value="ECO:0007669"/>
    <property type="project" value="UniProtKB-KW"/>
</dbReference>
<evidence type="ECO:0000256" key="8">
    <source>
        <dbReference type="ARBA" id="ARBA00023136"/>
    </source>
</evidence>
<evidence type="ECO:0000256" key="5">
    <source>
        <dbReference type="ARBA" id="ARBA00022960"/>
    </source>
</evidence>
<feature type="transmembrane region" description="Helical" evidence="16">
    <location>
        <begin position="155"/>
        <end position="172"/>
    </location>
</feature>
<comment type="catalytic activity">
    <reaction evidence="15">
        <text>[GlcNAc-(1-&gt;4)-Mur2Ac(oyl-L-Ala-gamma-D-Glu-L-Lys-D-Ala-D-Ala)](n)-di-trans,octa-cis-undecaprenyl diphosphate + beta-D-GlcNAc-(1-&gt;4)-Mur2Ac(oyl-L-Ala-gamma-D-Glu-L-Lys-D-Ala-D-Ala)-di-trans,octa-cis-undecaprenyl diphosphate = [GlcNAc-(1-&gt;4)-Mur2Ac(oyl-L-Ala-gamma-D-Glu-L-Lys-D-Ala-D-Ala)](n+1)-di-trans,octa-cis-undecaprenyl diphosphate + di-trans,octa-cis-undecaprenyl diphosphate + H(+)</text>
        <dbReference type="Rhea" id="RHEA:23708"/>
        <dbReference type="Rhea" id="RHEA-COMP:9602"/>
        <dbReference type="Rhea" id="RHEA-COMP:9603"/>
        <dbReference type="ChEBI" id="CHEBI:15378"/>
        <dbReference type="ChEBI" id="CHEBI:58405"/>
        <dbReference type="ChEBI" id="CHEBI:60033"/>
        <dbReference type="ChEBI" id="CHEBI:78435"/>
        <dbReference type="EC" id="2.4.99.28"/>
    </reaction>
</comment>
<dbReference type="AlphaFoldDB" id="A0A290Q8C7"/>
<evidence type="ECO:0000256" key="10">
    <source>
        <dbReference type="ARBA" id="ARBA00033270"/>
    </source>
</evidence>
<gene>
    <name evidence="17" type="ORF">CMV30_12400</name>
</gene>
<dbReference type="PANTHER" id="PTHR30474">
    <property type="entry name" value="CELL CYCLE PROTEIN"/>
    <property type="match status" value="1"/>
</dbReference>
<dbReference type="GO" id="GO:0009252">
    <property type="term" value="P:peptidoglycan biosynthetic process"/>
    <property type="evidence" value="ECO:0007669"/>
    <property type="project" value="UniProtKB-KW"/>
</dbReference>
<keyword evidence="3" id="KW-0808">Transferase</keyword>
<dbReference type="InterPro" id="IPR001182">
    <property type="entry name" value="FtsW/RodA"/>
</dbReference>
<feature type="transmembrane region" description="Helical" evidence="16">
    <location>
        <begin position="56"/>
        <end position="75"/>
    </location>
</feature>
<dbReference type="OrthoDB" id="9812661at2"/>
<evidence type="ECO:0000256" key="6">
    <source>
        <dbReference type="ARBA" id="ARBA00022984"/>
    </source>
</evidence>
<dbReference type="GO" id="GO:0051301">
    <property type="term" value="P:cell division"/>
    <property type="evidence" value="ECO:0007669"/>
    <property type="project" value="InterPro"/>
</dbReference>
<feature type="transmembrane region" description="Helical" evidence="16">
    <location>
        <begin position="199"/>
        <end position="217"/>
    </location>
</feature>
<evidence type="ECO:0000313" key="18">
    <source>
        <dbReference type="Proteomes" id="UP000217265"/>
    </source>
</evidence>
<dbReference type="GO" id="GO:0005886">
    <property type="term" value="C:plasma membrane"/>
    <property type="evidence" value="ECO:0007669"/>
    <property type="project" value="TreeGrafter"/>
</dbReference>
<dbReference type="RefSeq" id="WP_096056324.1">
    <property type="nucleotide sequence ID" value="NZ_CP023344.1"/>
</dbReference>
<dbReference type="GO" id="GO:0015648">
    <property type="term" value="F:lipid-linked peptidoglycan transporter activity"/>
    <property type="evidence" value="ECO:0007669"/>
    <property type="project" value="TreeGrafter"/>
</dbReference>